<keyword evidence="6" id="KW-0862">Zinc</keyword>
<evidence type="ECO:0000256" key="10">
    <source>
        <dbReference type="PROSITE-ProRule" id="PRU10141"/>
    </source>
</evidence>
<evidence type="ECO:0000256" key="9">
    <source>
        <dbReference type="ARBA" id="ARBA00048679"/>
    </source>
</evidence>
<feature type="binding site" evidence="10">
    <location>
        <position position="761"/>
    </location>
    <ligand>
        <name>ATP</name>
        <dbReference type="ChEBI" id="CHEBI:30616"/>
    </ligand>
</feature>
<dbReference type="Gene3D" id="1.10.510.10">
    <property type="entry name" value="Transferase(Phosphotransferase) domain 1"/>
    <property type="match status" value="1"/>
</dbReference>
<keyword evidence="5" id="KW-0418">Kinase</keyword>
<feature type="domain" description="Protein kinase" evidence="12">
    <location>
        <begin position="735"/>
        <end position="1010"/>
    </location>
</feature>
<dbReference type="InterPro" id="IPR046349">
    <property type="entry name" value="C1-like_sf"/>
</dbReference>
<evidence type="ECO:0000256" key="7">
    <source>
        <dbReference type="ARBA" id="ARBA00022840"/>
    </source>
</evidence>
<evidence type="ECO:0000256" key="5">
    <source>
        <dbReference type="ARBA" id="ARBA00022777"/>
    </source>
</evidence>
<dbReference type="AlphaFoldDB" id="A0A5K3EGH8"/>
<dbReference type="SUPFAM" id="SSF57889">
    <property type="entry name" value="Cysteine-rich domain"/>
    <property type="match status" value="1"/>
</dbReference>
<dbReference type="InterPro" id="IPR002219">
    <property type="entry name" value="PKC_DAG/PE"/>
</dbReference>
<evidence type="ECO:0000256" key="4">
    <source>
        <dbReference type="ARBA" id="ARBA00022741"/>
    </source>
</evidence>
<feature type="domain" description="Phorbol-ester/DAG-type" evidence="13">
    <location>
        <begin position="528"/>
        <end position="580"/>
    </location>
</feature>
<evidence type="ECO:0000256" key="11">
    <source>
        <dbReference type="SAM" id="MobiDB-lite"/>
    </source>
</evidence>
<dbReference type="PROSITE" id="PS50011">
    <property type="entry name" value="PROTEIN_KINASE_DOM"/>
    <property type="match status" value="1"/>
</dbReference>
<comment type="catalytic activity">
    <reaction evidence="8">
        <text>L-threonyl-[protein] + ATP = O-phospho-L-threonyl-[protein] + ADP + H(+)</text>
        <dbReference type="Rhea" id="RHEA:46608"/>
        <dbReference type="Rhea" id="RHEA-COMP:11060"/>
        <dbReference type="Rhea" id="RHEA-COMP:11605"/>
        <dbReference type="ChEBI" id="CHEBI:15378"/>
        <dbReference type="ChEBI" id="CHEBI:30013"/>
        <dbReference type="ChEBI" id="CHEBI:30616"/>
        <dbReference type="ChEBI" id="CHEBI:61977"/>
        <dbReference type="ChEBI" id="CHEBI:456216"/>
        <dbReference type="EC" id="2.7.11.1"/>
    </reaction>
</comment>
<proteinExistence type="predicted"/>
<dbReference type="InterPro" id="IPR051681">
    <property type="entry name" value="Ser/Thr_Kinases-Pseudokinases"/>
</dbReference>
<protein>
    <submittedName>
        <fullName evidence="14">Protein kinase domain-containing protein</fullName>
    </submittedName>
</protein>
<dbReference type="PROSITE" id="PS00107">
    <property type="entry name" value="PROTEIN_KINASE_ATP"/>
    <property type="match status" value="1"/>
</dbReference>
<evidence type="ECO:0000256" key="6">
    <source>
        <dbReference type="ARBA" id="ARBA00022833"/>
    </source>
</evidence>
<dbReference type="InterPro" id="IPR001245">
    <property type="entry name" value="Ser-Thr/Tyr_kinase_cat_dom"/>
</dbReference>
<dbReference type="InterPro" id="IPR017441">
    <property type="entry name" value="Protein_kinase_ATP_BS"/>
</dbReference>
<keyword evidence="2" id="KW-0808">Transferase</keyword>
<dbReference type="WBParaSite" id="MCU_000346-RB">
    <property type="protein sequence ID" value="MCU_000346-RB"/>
    <property type="gene ID" value="MCU_000346"/>
</dbReference>
<feature type="region of interest" description="Disordered" evidence="11">
    <location>
        <begin position="435"/>
        <end position="454"/>
    </location>
</feature>
<keyword evidence="3" id="KW-0479">Metal-binding</keyword>
<feature type="compositionally biased region" description="Polar residues" evidence="11">
    <location>
        <begin position="437"/>
        <end position="452"/>
    </location>
</feature>
<dbReference type="InterPro" id="IPR008271">
    <property type="entry name" value="Ser/Thr_kinase_AS"/>
</dbReference>
<dbReference type="InterPro" id="IPR000719">
    <property type="entry name" value="Prot_kinase_dom"/>
</dbReference>
<accession>A0A5K3EGH8</accession>
<dbReference type="InterPro" id="IPR011009">
    <property type="entry name" value="Kinase-like_dom_sf"/>
</dbReference>
<dbReference type="PANTHER" id="PTHR44329:SF253">
    <property type="entry name" value="KINASE SUPPRESSOR OF RAS 2"/>
    <property type="match status" value="1"/>
</dbReference>
<dbReference type="Gene3D" id="3.30.200.20">
    <property type="entry name" value="Phosphorylase Kinase, domain 1"/>
    <property type="match status" value="1"/>
</dbReference>
<dbReference type="PANTHER" id="PTHR44329">
    <property type="entry name" value="SERINE/THREONINE-PROTEIN KINASE TNNI3K-RELATED"/>
    <property type="match status" value="1"/>
</dbReference>
<evidence type="ECO:0000256" key="8">
    <source>
        <dbReference type="ARBA" id="ARBA00047899"/>
    </source>
</evidence>
<evidence type="ECO:0000256" key="1">
    <source>
        <dbReference type="ARBA" id="ARBA00022527"/>
    </source>
</evidence>
<dbReference type="SUPFAM" id="SSF56112">
    <property type="entry name" value="Protein kinase-like (PK-like)"/>
    <property type="match status" value="1"/>
</dbReference>
<evidence type="ECO:0000313" key="14">
    <source>
        <dbReference type="WBParaSite" id="MCU_000346-RB"/>
    </source>
</evidence>
<evidence type="ECO:0000256" key="3">
    <source>
        <dbReference type="ARBA" id="ARBA00022723"/>
    </source>
</evidence>
<keyword evidence="1" id="KW-0723">Serine/threonine-protein kinase</keyword>
<organism evidence="14">
    <name type="scientific">Mesocestoides corti</name>
    <name type="common">Flatworm</name>
    <dbReference type="NCBI Taxonomy" id="53468"/>
    <lineage>
        <taxon>Eukaryota</taxon>
        <taxon>Metazoa</taxon>
        <taxon>Spiralia</taxon>
        <taxon>Lophotrochozoa</taxon>
        <taxon>Platyhelminthes</taxon>
        <taxon>Cestoda</taxon>
        <taxon>Eucestoda</taxon>
        <taxon>Cyclophyllidea</taxon>
        <taxon>Mesocestoididae</taxon>
        <taxon>Mesocestoides</taxon>
    </lineage>
</organism>
<name>A0A5K3EGH8_MESCO</name>
<dbReference type="Pfam" id="PF07714">
    <property type="entry name" value="PK_Tyr_Ser-Thr"/>
    <property type="match status" value="1"/>
</dbReference>
<comment type="catalytic activity">
    <reaction evidence="9">
        <text>L-seryl-[protein] + ATP = O-phospho-L-seryl-[protein] + ADP + H(+)</text>
        <dbReference type="Rhea" id="RHEA:17989"/>
        <dbReference type="Rhea" id="RHEA-COMP:9863"/>
        <dbReference type="Rhea" id="RHEA-COMP:11604"/>
        <dbReference type="ChEBI" id="CHEBI:15378"/>
        <dbReference type="ChEBI" id="CHEBI:29999"/>
        <dbReference type="ChEBI" id="CHEBI:30616"/>
        <dbReference type="ChEBI" id="CHEBI:83421"/>
        <dbReference type="ChEBI" id="CHEBI:456216"/>
        <dbReference type="EC" id="2.7.11.1"/>
    </reaction>
</comment>
<evidence type="ECO:0000259" key="12">
    <source>
        <dbReference type="PROSITE" id="PS50011"/>
    </source>
</evidence>
<evidence type="ECO:0000259" key="13">
    <source>
        <dbReference type="PROSITE" id="PS50081"/>
    </source>
</evidence>
<dbReference type="PROSITE" id="PS50081">
    <property type="entry name" value="ZF_DAG_PE_2"/>
    <property type="match status" value="1"/>
</dbReference>
<dbReference type="PROSITE" id="PS00108">
    <property type="entry name" value="PROTEIN_KINASE_ST"/>
    <property type="match status" value="1"/>
</dbReference>
<keyword evidence="7 10" id="KW-0067">ATP-binding</keyword>
<dbReference type="CDD" id="cd00029">
    <property type="entry name" value="C1"/>
    <property type="match status" value="1"/>
</dbReference>
<dbReference type="SMART" id="SM00220">
    <property type="entry name" value="S_TKc"/>
    <property type="match status" value="1"/>
</dbReference>
<evidence type="ECO:0000256" key="2">
    <source>
        <dbReference type="ARBA" id="ARBA00022679"/>
    </source>
</evidence>
<dbReference type="GO" id="GO:0046872">
    <property type="term" value="F:metal ion binding"/>
    <property type="evidence" value="ECO:0007669"/>
    <property type="project" value="UniProtKB-KW"/>
</dbReference>
<sequence>MPSAEVGESSKTPLQFCTDLQSLIFITLNYVLNPLRRELRKSHEYSDILNLEIQDGENKTFEYIAQQISEICNAEEDVADSILVQYPSSLSCFRCLGIDEDTIHGLLYIREITFLKLLDMQENEVRDLLSVYCVPLEDIDRILMGLSKIRCNIDLLESDQPFEDDTRNLIKQVIKLTEKSEPSPGFEKPDGAVLLHCDPLSSPPLYVTGPQEFGENCMSPSNNLSNGMVSSQRLLRSGRFSSDHGIQIDHLIDRTSPPIPSVRSGSESHPSSCFSINPPNLQFSFNHPPYPLDLSTQTLNRNSRRSKTPVPFHRFCRALSPVSHRANSSNLAKSNILDGVLSVPSTPAPRVFGTPIHQKSPAKGAVMSTSYTSATDSTPPHSPCSFYPGFFQKGSTNRDKAIKMPATPPSKHKIKFTFPLHRSKSHESNLASKIYLPSSNGAGKTSHTTSKNPGRVANVFHTPDSHSPAANDSNVFCFSTPTHIANAPPSPKFNSRPEHHPSVISQSGRLAVPGSLNGSAHLPIPGHTHRFESEAKFTDFVRGTPCAVCNGRLTLRFPHCVYCNMKTHKNCVTIASKMPCFGPSRAGDQSDPQRLRVSGPLLGPNLALGSDCSNSASSCNSCSTPGSPFQVDSTGVGKQLQPNGATFGLPPTPPNQFDEVNGNTACAPANGHVDSYKRPSLPIPPASSCNSSQTVVDNRLSRLESVESQDDHPAFNRTSSMSVTLREWNIPIQSLQLGELIGRGTFGSVYRGKWHGEVAVKMIDFNDRDDSSAFSLDSFKREVVALHKLRHENLVLFMGACTKPPDLAIVTQLSKGETLHSLLHIRKHALSANWIISIASQVAKGMGYLHARQIVHRDLKTRNIFIETNYKAVIADFALFNFVNFCKLAKSGHYVHVPANWLCYVAPEIIRALNIGNADHSPASDLPFTPETDVFAFGTVWYELLSREYPFRGLPTETLVYLVGTGIKPTLKLQCPREFKELMRQCWSYRPHERPEFTALVKQLDRLPKLHRSPSYPSKPHSAFVVGHISGNALLV</sequence>
<keyword evidence="4 10" id="KW-0547">Nucleotide-binding</keyword>
<dbReference type="GO" id="GO:0005524">
    <property type="term" value="F:ATP binding"/>
    <property type="evidence" value="ECO:0007669"/>
    <property type="project" value="UniProtKB-UniRule"/>
</dbReference>
<reference evidence="14" key="1">
    <citation type="submission" date="2019-11" db="UniProtKB">
        <authorList>
            <consortium name="WormBaseParasite"/>
        </authorList>
    </citation>
    <scope>IDENTIFICATION</scope>
</reference>
<dbReference type="FunFam" id="3.30.200.20:FF:000034">
    <property type="entry name" value="Kinase suppressor of Ras 1"/>
    <property type="match status" value="1"/>
</dbReference>
<dbReference type="GO" id="GO:0004674">
    <property type="term" value="F:protein serine/threonine kinase activity"/>
    <property type="evidence" value="ECO:0007669"/>
    <property type="project" value="UniProtKB-KW"/>
</dbReference>